<dbReference type="SUPFAM" id="SSF48498">
    <property type="entry name" value="Tetracyclin repressor-like, C-terminal domain"/>
    <property type="match status" value="1"/>
</dbReference>
<dbReference type="InterPro" id="IPR036271">
    <property type="entry name" value="Tet_transcr_reg_TetR-rel_C_sf"/>
</dbReference>
<dbReference type="Gene3D" id="1.10.357.10">
    <property type="entry name" value="Tetracycline Repressor, domain 2"/>
    <property type="match status" value="1"/>
</dbReference>
<dbReference type="InterPro" id="IPR050109">
    <property type="entry name" value="HTH-type_TetR-like_transc_reg"/>
</dbReference>
<dbReference type="GO" id="GO:0003700">
    <property type="term" value="F:DNA-binding transcription factor activity"/>
    <property type="evidence" value="ECO:0007669"/>
    <property type="project" value="TreeGrafter"/>
</dbReference>
<evidence type="ECO:0000256" key="1">
    <source>
        <dbReference type="ARBA" id="ARBA00023125"/>
    </source>
</evidence>
<evidence type="ECO:0000259" key="3">
    <source>
        <dbReference type="PROSITE" id="PS50977"/>
    </source>
</evidence>
<gene>
    <name evidence="4" type="ORF">MTAB308_1681</name>
</gene>
<dbReference type="SUPFAM" id="SSF46689">
    <property type="entry name" value="Homeodomain-like"/>
    <property type="match status" value="1"/>
</dbReference>
<dbReference type="InterPro" id="IPR009057">
    <property type="entry name" value="Homeodomain-like_sf"/>
</dbReference>
<protein>
    <submittedName>
        <fullName evidence="4">TetR family transcriptional regulator</fullName>
    </submittedName>
</protein>
<reference evidence="4 5" key="1">
    <citation type="submission" date="2017-01" db="EMBL/GenBank/DDBJ databases">
        <authorList>
            <consortium name="Urmite Genomes"/>
        </authorList>
    </citation>
    <scope>NUCLEOTIDE SEQUENCE [LARGE SCALE GENOMIC DNA]</scope>
    <source>
        <strain evidence="4 5">AB308</strain>
    </source>
</reference>
<evidence type="ECO:0000256" key="2">
    <source>
        <dbReference type="PROSITE-ProRule" id="PRU00335"/>
    </source>
</evidence>
<dbReference type="EMBL" id="FTRV01000011">
    <property type="protein sequence ID" value="SPM28196.1"/>
    <property type="molecule type" value="Genomic_DNA"/>
</dbReference>
<dbReference type="AlphaFoldDB" id="A0A2U3N9K7"/>
<dbReference type="STRING" id="1841859.GCA_900157385_01676"/>
<dbReference type="Pfam" id="PF17920">
    <property type="entry name" value="TetR_C_16"/>
    <property type="match status" value="1"/>
</dbReference>
<dbReference type="InterPro" id="IPR041678">
    <property type="entry name" value="TetR_C_16"/>
</dbReference>
<dbReference type="PROSITE" id="PS50977">
    <property type="entry name" value="HTH_TETR_2"/>
    <property type="match status" value="1"/>
</dbReference>
<keyword evidence="1 2" id="KW-0238">DNA-binding</keyword>
<feature type="DNA-binding region" description="H-T-H motif" evidence="2">
    <location>
        <begin position="55"/>
        <end position="74"/>
    </location>
</feature>
<dbReference type="Pfam" id="PF00440">
    <property type="entry name" value="TetR_N"/>
    <property type="match status" value="1"/>
</dbReference>
<dbReference type="PANTHER" id="PTHR30055:SF235">
    <property type="entry name" value="TRANSCRIPTIONAL REGULATORY PROTEIN"/>
    <property type="match status" value="1"/>
</dbReference>
<name>A0A2U3N9K7_9MYCO</name>
<dbReference type="PANTHER" id="PTHR30055">
    <property type="entry name" value="HTH-TYPE TRANSCRIPTIONAL REGULATOR RUTR"/>
    <property type="match status" value="1"/>
</dbReference>
<dbReference type="GO" id="GO:0000976">
    <property type="term" value="F:transcription cis-regulatory region binding"/>
    <property type="evidence" value="ECO:0007669"/>
    <property type="project" value="TreeGrafter"/>
</dbReference>
<sequence length="209" mass="22686">MGDLDDIPRRPTKSTAADIQLGMSTKRPRNAAQTRADILSAARRRFAAEGFERTTLRAIASDVGVDAALVIRYFGSKQDLFATATEFKIDLPDLTGADPDEIADMLLPRYFAVWEDDQSFLALLRAAMTSRVAADTLNETLAKHVAPTLRGATPDNHLQRIALTDAFVIGLAATRSVLANPPVASLSREELSRWAAPVFRQLLVGPAPS</sequence>
<dbReference type="PRINTS" id="PR00455">
    <property type="entry name" value="HTHTETR"/>
</dbReference>
<evidence type="ECO:0000313" key="5">
    <source>
        <dbReference type="Proteomes" id="UP000241595"/>
    </source>
</evidence>
<feature type="domain" description="HTH tetR-type" evidence="3">
    <location>
        <begin position="32"/>
        <end position="92"/>
    </location>
</feature>
<keyword evidence="5" id="KW-1185">Reference proteome</keyword>
<accession>A0A2U3N9K7</accession>
<dbReference type="Proteomes" id="UP000241595">
    <property type="component" value="Unassembled WGS sequence"/>
</dbReference>
<evidence type="ECO:0000313" key="4">
    <source>
        <dbReference type="EMBL" id="SPM28196.1"/>
    </source>
</evidence>
<dbReference type="Gene3D" id="1.10.10.60">
    <property type="entry name" value="Homeodomain-like"/>
    <property type="match status" value="1"/>
</dbReference>
<organism evidence="4 5">
    <name type="scientific">Mycobacterium terramassiliense</name>
    <dbReference type="NCBI Taxonomy" id="1841859"/>
    <lineage>
        <taxon>Bacteria</taxon>
        <taxon>Bacillati</taxon>
        <taxon>Actinomycetota</taxon>
        <taxon>Actinomycetes</taxon>
        <taxon>Mycobacteriales</taxon>
        <taxon>Mycobacteriaceae</taxon>
        <taxon>Mycobacterium</taxon>
    </lineage>
</organism>
<dbReference type="InterPro" id="IPR001647">
    <property type="entry name" value="HTH_TetR"/>
</dbReference>
<proteinExistence type="predicted"/>